<dbReference type="RefSeq" id="WP_014484099.1">
    <property type="nucleotide sequence ID" value="NZ_CP010411.1"/>
</dbReference>
<dbReference type="Pfam" id="PF05107">
    <property type="entry name" value="Cas_Cas7"/>
    <property type="match status" value="1"/>
</dbReference>
<dbReference type="PATRIC" id="fig|1682.24.peg.1372"/>
<protein>
    <submittedName>
        <fullName evidence="1">CRISPR-associated protein</fullName>
    </submittedName>
</protein>
<dbReference type="InterPro" id="IPR006482">
    <property type="entry name" value="Cas7_Csh2/Csh2"/>
</dbReference>
<gene>
    <name evidence="1" type="ORF">RY67_1410</name>
</gene>
<proteinExistence type="predicted"/>
<reference evidence="1 2" key="1">
    <citation type="submission" date="2014-12" db="EMBL/GenBank/DDBJ databases">
        <title>Complete genome sequence of Bifidobacterium longum subsp. infantis BT1.</title>
        <authorList>
            <person name="Kim J.F."/>
            <person name="Kwak M.-J."/>
        </authorList>
    </citation>
    <scope>NUCLEOTIDE SEQUENCE [LARGE SCALE GENOMIC DNA]</scope>
    <source>
        <strain evidence="1 2">BT1</strain>
    </source>
</reference>
<dbReference type="EMBL" id="CP010411">
    <property type="protein sequence ID" value="ALE09430.1"/>
    <property type="molecule type" value="Genomic_DNA"/>
</dbReference>
<name>A0A0M4LUM6_BIFLI</name>
<evidence type="ECO:0000313" key="2">
    <source>
        <dbReference type="Proteomes" id="UP000067206"/>
    </source>
</evidence>
<accession>A0A0M4LUM6</accession>
<dbReference type="Proteomes" id="UP000067206">
    <property type="component" value="Chromosome"/>
</dbReference>
<dbReference type="InterPro" id="IPR013418">
    <property type="entry name" value="CRISPR-assoc_prot_Cas7/Csd2"/>
</dbReference>
<evidence type="ECO:0000313" key="1">
    <source>
        <dbReference type="EMBL" id="ALE09430.1"/>
    </source>
</evidence>
<dbReference type="AlphaFoldDB" id="A0A0M4LUM6"/>
<dbReference type="NCBIfam" id="TIGR02589">
    <property type="entry name" value="cas_Csd2"/>
    <property type="match status" value="1"/>
</dbReference>
<organism evidence="1 2">
    <name type="scientific">Bifidobacterium longum subsp. infantis</name>
    <dbReference type="NCBI Taxonomy" id="1682"/>
    <lineage>
        <taxon>Bacteria</taxon>
        <taxon>Bacillati</taxon>
        <taxon>Actinomycetota</taxon>
        <taxon>Actinomycetes</taxon>
        <taxon>Bifidobacteriales</taxon>
        <taxon>Bifidobacteriaceae</taxon>
        <taxon>Bifidobacterium</taxon>
    </lineage>
</organism>
<dbReference type="GO" id="GO:0043571">
    <property type="term" value="P:maintenance of CRISPR repeat elements"/>
    <property type="evidence" value="ECO:0007669"/>
    <property type="project" value="InterPro"/>
</dbReference>
<sequence>MTSLQHKIDFVLTFAVENANPNGDPLNGNRPRTTAEGLGEMSDVAEKRKIRNRLQDAGERIFVQSTDRTDDGEKSLSDRWKAFTKTLSKEDQKDREALSYRACEQWIDVRSFGQVFAFKGKEKEGDASVSIPVRGPFTIQSAFSLEPIAIDDVQITKSVNGETTDTNKKSSDTMGMKHRVSGRAVYVTHGSISPQLAEKTGFTEKDAEKIKEALLTLFENDESSARPAGSMEVVNLAWFTHNSKAGQYSSAKVHRTAKVDEEGVITVDTTHIPGLHYEVLEGR</sequence>
<dbReference type="NCBIfam" id="TIGR01595">
    <property type="entry name" value="cas_CT1132"/>
    <property type="match status" value="1"/>
</dbReference>